<gene>
    <name evidence="2" type="ORF">H5V44_10825</name>
</gene>
<protein>
    <submittedName>
        <fullName evidence="2">M24 family metallopeptidase</fullName>
    </submittedName>
</protein>
<evidence type="ECO:0000259" key="1">
    <source>
        <dbReference type="Pfam" id="PF00557"/>
    </source>
</evidence>
<dbReference type="Gene3D" id="3.90.230.10">
    <property type="entry name" value="Creatinase/methionine aminopeptidase superfamily"/>
    <property type="match status" value="1"/>
</dbReference>
<accession>A0A7J9SK66</accession>
<comment type="caution">
    <text evidence="2">The sequence shown here is derived from an EMBL/GenBank/DDBJ whole genome shotgun (WGS) entry which is preliminary data.</text>
</comment>
<dbReference type="PANTHER" id="PTHR46112">
    <property type="entry name" value="AMINOPEPTIDASE"/>
    <property type="match status" value="1"/>
</dbReference>
<dbReference type="SUPFAM" id="SSF55920">
    <property type="entry name" value="Creatinase/aminopeptidase"/>
    <property type="match status" value="1"/>
</dbReference>
<feature type="domain" description="Peptidase M24" evidence="1">
    <location>
        <begin position="156"/>
        <end position="367"/>
    </location>
</feature>
<sequence>MLTPEPPGIDYGPVDAAIDDIGAAGFVAVGGRFDPDLRYLTRFEGPERGYAFVRVPGRSVLCAPAGCVRAAEAGFDGEVTVDRVADPAGERAAAILDRERGDAAPGAVVLVPPTIPHDAAVYLEWAGYELRSTTAVAEARVVKSDGETDAIDAVQRAATAGVREAERLLAAAEVDGDELRSEGRPVTAGRLRRATNAELARRGVTGGGNTVVAAGAGTEAGGMNGTDGRIRVDDPVVVAVAPRGPYGYHGSVTRTVVVDSDGGWERRAYVAVESALDAALAEVEAGAVASAVGREADAELAAFGFDPAAVAEEAAAPGHGVGLSRRERPFLDSDAELKPGHVVAVEPGVTEPDRGEVRLSALVVVTADGYDRLGEGDPSFTPRP</sequence>
<evidence type="ECO:0000313" key="2">
    <source>
        <dbReference type="EMBL" id="MBB6646773.1"/>
    </source>
</evidence>
<dbReference type="InterPro" id="IPR000994">
    <property type="entry name" value="Pept_M24"/>
</dbReference>
<proteinExistence type="predicted"/>
<organism evidence="2 3">
    <name type="scientific">Halobellus ruber</name>
    <dbReference type="NCBI Taxonomy" id="2761102"/>
    <lineage>
        <taxon>Archaea</taxon>
        <taxon>Methanobacteriati</taxon>
        <taxon>Methanobacteriota</taxon>
        <taxon>Stenosarchaea group</taxon>
        <taxon>Halobacteria</taxon>
        <taxon>Halobacteriales</taxon>
        <taxon>Haloferacaceae</taxon>
        <taxon>Halobellus</taxon>
    </lineage>
</organism>
<dbReference type="CDD" id="cd01066">
    <property type="entry name" value="APP_MetAP"/>
    <property type="match status" value="1"/>
</dbReference>
<dbReference type="Pfam" id="PF00557">
    <property type="entry name" value="Peptidase_M24"/>
    <property type="match status" value="1"/>
</dbReference>
<dbReference type="InterPro" id="IPR036005">
    <property type="entry name" value="Creatinase/aminopeptidase-like"/>
</dbReference>
<reference evidence="2 3" key="1">
    <citation type="submission" date="2020-08" db="EMBL/GenBank/DDBJ databases">
        <authorList>
            <person name="Seo M.-J."/>
        </authorList>
    </citation>
    <scope>NUCLEOTIDE SEQUENCE [LARGE SCALE GENOMIC DNA]</scope>
    <source>
        <strain evidence="2 3">MBLA0160</strain>
    </source>
</reference>
<dbReference type="InterPro" id="IPR050659">
    <property type="entry name" value="Peptidase_M24B"/>
</dbReference>
<dbReference type="Proteomes" id="UP000546257">
    <property type="component" value="Unassembled WGS sequence"/>
</dbReference>
<keyword evidence="3" id="KW-1185">Reference proteome</keyword>
<evidence type="ECO:0000313" key="3">
    <source>
        <dbReference type="Proteomes" id="UP000546257"/>
    </source>
</evidence>
<dbReference type="PANTHER" id="PTHR46112:SF2">
    <property type="entry name" value="XAA-PRO AMINOPEPTIDASE P-RELATED"/>
    <property type="match status" value="1"/>
</dbReference>
<dbReference type="EMBL" id="JACKXD010000003">
    <property type="protein sequence ID" value="MBB6646773.1"/>
    <property type="molecule type" value="Genomic_DNA"/>
</dbReference>
<dbReference type="AlphaFoldDB" id="A0A7J9SK66"/>
<name>A0A7J9SK66_9EURY</name>